<feature type="region of interest" description="Disordered" evidence="3">
    <location>
        <begin position="24"/>
        <end position="53"/>
    </location>
</feature>
<dbReference type="PRINTS" id="PR00007">
    <property type="entry name" value="COMPLEMNTC1Q"/>
</dbReference>
<dbReference type="GO" id="GO:0005576">
    <property type="term" value="C:extracellular region"/>
    <property type="evidence" value="ECO:0007669"/>
    <property type="project" value="UniProtKB-SubCell"/>
</dbReference>
<protein>
    <recommendedName>
        <fullName evidence="4">C1q domain-containing protein</fullName>
    </recommendedName>
</protein>
<comment type="subcellular location">
    <subcellularLocation>
        <location evidence="1">Secreted</location>
    </subcellularLocation>
</comment>
<sequence length="193" mass="21295">VLDVWRLVISVPMANVLNDQVGYSGPLGPPGPPGPPRPRGPPGLPGFPGYSGPTGLPGATKNCPCRERSPFFAKLSGSLPSPSKPVIFTEIGYNDQRDLKKDTGIFTCKIPGNYHFSFDVQLHHCKVKIELMRNQTQVLEKHQLSRTEYENISSATIMVLSKGDNMWLEAEVETKETSQAEVMIYFSGFLTLF</sequence>
<evidence type="ECO:0000256" key="2">
    <source>
        <dbReference type="ARBA" id="ARBA00022525"/>
    </source>
</evidence>
<dbReference type="Ensembl" id="ENSCCNT00000039659.1">
    <property type="protein sequence ID" value="ENSCCNP00000031541.1"/>
    <property type="gene ID" value="ENSCCNG00000030038.1"/>
</dbReference>
<dbReference type="InterPro" id="IPR001073">
    <property type="entry name" value="C1q_dom"/>
</dbReference>
<evidence type="ECO:0000256" key="3">
    <source>
        <dbReference type="SAM" id="MobiDB-lite"/>
    </source>
</evidence>
<keyword evidence="2" id="KW-0964">Secreted</keyword>
<organism evidence="5">
    <name type="scientific">Castor canadensis</name>
    <name type="common">American beaver</name>
    <dbReference type="NCBI Taxonomy" id="51338"/>
    <lineage>
        <taxon>Eukaryota</taxon>
        <taxon>Metazoa</taxon>
        <taxon>Chordata</taxon>
        <taxon>Craniata</taxon>
        <taxon>Vertebrata</taxon>
        <taxon>Euteleostomi</taxon>
        <taxon>Mammalia</taxon>
        <taxon>Eutheria</taxon>
        <taxon>Euarchontoglires</taxon>
        <taxon>Glires</taxon>
        <taxon>Rodentia</taxon>
        <taxon>Castorimorpha</taxon>
        <taxon>Castoridae</taxon>
        <taxon>Castor</taxon>
    </lineage>
</organism>
<dbReference type="InterPro" id="IPR008983">
    <property type="entry name" value="Tumour_necrosis_fac-like_dom"/>
</dbReference>
<name>A0A8C0XTK9_CASCN</name>
<feature type="compositionally biased region" description="Pro residues" evidence="3">
    <location>
        <begin position="27"/>
        <end position="45"/>
    </location>
</feature>
<evidence type="ECO:0000256" key="1">
    <source>
        <dbReference type="ARBA" id="ARBA00004613"/>
    </source>
</evidence>
<dbReference type="PROSITE" id="PS50871">
    <property type="entry name" value="C1Q"/>
    <property type="match status" value="1"/>
</dbReference>
<dbReference type="AlphaFoldDB" id="A0A8C0XTK9"/>
<accession>A0A8C0XTK9</accession>
<dbReference type="SUPFAM" id="SSF49842">
    <property type="entry name" value="TNF-like"/>
    <property type="match status" value="1"/>
</dbReference>
<evidence type="ECO:0000259" key="4">
    <source>
        <dbReference type="PROSITE" id="PS50871"/>
    </source>
</evidence>
<feature type="domain" description="C1q" evidence="4">
    <location>
        <begin position="64"/>
        <end position="193"/>
    </location>
</feature>
<dbReference type="PANTHER" id="PTHR15427">
    <property type="entry name" value="EMILIN ELASTIN MICROFIBRIL INTERFACE-LOCATED PROTEIN ELASTIN MICROFIBRIL INTERFACER"/>
    <property type="match status" value="1"/>
</dbReference>
<dbReference type="SMART" id="SM00110">
    <property type="entry name" value="C1Q"/>
    <property type="match status" value="1"/>
</dbReference>
<dbReference type="Pfam" id="PF00386">
    <property type="entry name" value="C1q"/>
    <property type="match status" value="1"/>
</dbReference>
<dbReference type="InterPro" id="IPR050392">
    <property type="entry name" value="Collagen/C1q_domain"/>
</dbReference>
<proteinExistence type="predicted"/>
<dbReference type="PANTHER" id="PTHR15427:SF32">
    <property type="entry name" value="PROTEIN HP-20 HOMOLOG"/>
    <property type="match status" value="1"/>
</dbReference>
<dbReference type="Gene3D" id="2.60.120.40">
    <property type="match status" value="1"/>
</dbReference>
<reference evidence="5" key="1">
    <citation type="submission" date="2023-09" db="UniProtKB">
        <authorList>
            <consortium name="Ensembl"/>
        </authorList>
    </citation>
    <scope>IDENTIFICATION</scope>
</reference>
<evidence type="ECO:0000313" key="5">
    <source>
        <dbReference type="Ensembl" id="ENSCCNP00000031541.1"/>
    </source>
</evidence>